<feature type="signal peptide" evidence="1">
    <location>
        <begin position="1"/>
        <end position="19"/>
    </location>
</feature>
<dbReference type="InterPro" id="IPR024079">
    <property type="entry name" value="MetalloPept_cat_dom_sf"/>
</dbReference>
<sequence>MKKSILFILLFFTLFSCNSEDDVSKERCIDSAIPCPVIIGQENEGCVANIIFLAEGFIESEMTEFNTLCDVAKQAILDMEPFASASKNLNFYRVNAPSITSGIKTIQFTSVCNNNDVNNTSSTTPWSVFGNRVGLQHYAGMEPVKRDLLEELFSSYATGDYVYTIIIANTTDYYGGAEFPGVTEHNSIINPKVSNMIVSKYDGSEGFKYLIRHEFGHSFGNMDDEYEGSATLCAIENYEPWYLPQEPKQNVLTYNPGNWFEGARYVSKGYWREWENSIMRSDQSATTFAPKQREIVNQRLINAIGCN</sequence>
<keyword evidence="1" id="KW-0732">Signal</keyword>
<evidence type="ECO:0000256" key="1">
    <source>
        <dbReference type="SAM" id="SignalP"/>
    </source>
</evidence>
<name>A0ABW3Y007_9FLAO</name>
<feature type="chain" id="PRO_5047344334" evidence="1">
    <location>
        <begin position="20"/>
        <end position="307"/>
    </location>
</feature>
<dbReference type="RefSeq" id="WP_377176708.1">
    <property type="nucleotide sequence ID" value="NZ_JBHTMY010000002.1"/>
</dbReference>
<protein>
    <submittedName>
        <fullName evidence="2">M64 family metallopeptidase</fullName>
    </submittedName>
</protein>
<comment type="caution">
    <text evidence="2">The sequence shown here is derived from an EMBL/GenBank/DDBJ whole genome shotgun (WGS) entry which is preliminary data.</text>
</comment>
<dbReference type="EMBL" id="JBHTMY010000002">
    <property type="protein sequence ID" value="MFD1314780.1"/>
    <property type="molecule type" value="Genomic_DNA"/>
</dbReference>
<gene>
    <name evidence="2" type="ORF">ACFQ39_04055</name>
</gene>
<reference evidence="3" key="1">
    <citation type="journal article" date="2019" name="Int. J. Syst. Evol. Microbiol.">
        <title>The Global Catalogue of Microorganisms (GCM) 10K type strain sequencing project: providing services to taxonomists for standard genome sequencing and annotation.</title>
        <authorList>
            <consortium name="The Broad Institute Genomics Platform"/>
            <consortium name="The Broad Institute Genome Sequencing Center for Infectious Disease"/>
            <person name="Wu L."/>
            <person name="Ma J."/>
        </authorList>
    </citation>
    <scope>NUCLEOTIDE SEQUENCE [LARGE SCALE GENOMIC DNA]</scope>
    <source>
        <strain evidence="3">CCUG 61485</strain>
    </source>
</reference>
<evidence type="ECO:0000313" key="2">
    <source>
        <dbReference type="EMBL" id="MFD1314780.1"/>
    </source>
</evidence>
<keyword evidence="3" id="KW-1185">Reference proteome</keyword>
<dbReference type="Proteomes" id="UP001597201">
    <property type="component" value="Unassembled WGS sequence"/>
</dbReference>
<evidence type="ECO:0000313" key="3">
    <source>
        <dbReference type="Proteomes" id="UP001597201"/>
    </source>
</evidence>
<dbReference type="InterPro" id="IPR019026">
    <property type="entry name" value="Peptidase_M64_IgA"/>
</dbReference>
<dbReference type="PROSITE" id="PS51257">
    <property type="entry name" value="PROKAR_LIPOPROTEIN"/>
    <property type="match status" value="1"/>
</dbReference>
<organism evidence="2 3">
    <name type="scientific">Namhaeicola litoreus</name>
    <dbReference type="NCBI Taxonomy" id="1052145"/>
    <lineage>
        <taxon>Bacteria</taxon>
        <taxon>Pseudomonadati</taxon>
        <taxon>Bacteroidota</taxon>
        <taxon>Flavobacteriia</taxon>
        <taxon>Flavobacteriales</taxon>
        <taxon>Flavobacteriaceae</taxon>
        <taxon>Namhaeicola</taxon>
    </lineage>
</organism>
<dbReference type="Gene3D" id="3.40.390.10">
    <property type="entry name" value="Collagenase (Catalytic Domain)"/>
    <property type="match status" value="1"/>
</dbReference>
<proteinExistence type="predicted"/>
<accession>A0ABW3Y007</accession>
<dbReference type="SUPFAM" id="SSF55486">
    <property type="entry name" value="Metalloproteases ('zincins'), catalytic domain"/>
    <property type="match status" value="1"/>
</dbReference>
<dbReference type="Pfam" id="PF09471">
    <property type="entry name" value="Peptidase_M64"/>
    <property type="match status" value="1"/>
</dbReference>